<dbReference type="Gene3D" id="1.10.8.430">
    <property type="entry name" value="Helical domain of apoptotic protease-activating factors"/>
    <property type="match status" value="1"/>
</dbReference>
<dbReference type="InterPro" id="IPR027417">
    <property type="entry name" value="P-loop_NTPase"/>
</dbReference>
<dbReference type="GO" id="GO:0006952">
    <property type="term" value="P:defense response"/>
    <property type="evidence" value="ECO:0007669"/>
    <property type="project" value="InterPro"/>
</dbReference>
<dbReference type="Proteomes" id="UP001497516">
    <property type="component" value="Chromosome 10"/>
</dbReference>
<dbReference type="PANTHER" id="PTHR11017">
    <property type="entry name" value="LEUCINE-RICH REPEAT-CONTAINING PROTEIN"/>
    <property type="match status" value="1"/>
</dbReference>
<evidence type="ECO:0000313" key="2">
    <source>
        <dbReference type="Proteomes" id="UP001497516"/>
    </source>
</evidence>
<proteinExistence type="predicted"/>
<dbReference type="SUPFAM" id="SSF52540">
    <property type="entry name" value="P-loop containing nucleoside triphosphate hydrolases"/>
    <property type="match status" value="1"/>
</dbReference>
<organism evidence="1 2">
    <name type="scientific">Linum trigynum</name>
    <dbReference type="NCBI Taxonomy" id="586398"/>
    <lineage>
        <taxon>Eukaryota</taxon>
        <taxon>Viridiplantae</taxon>
        <taxon>Streptophyta</taxon>
        <taxon>Embryophyta</taxon>
        <taxon>Tracheophyta</taxon>
        <taxon>Spermatophyta</taxon>
        <taxon>Magnoliopsida</taxon>
        <taxon>eudicotyledons</taxon>
        <taxon>Gunneridae</taxon>
        <taxon>Pentapetalae</taxon>
        <taxon>rosids</taxon>
        <taxon>fabids</taxon>
        <taxon>Malpighiales</taxon>
        <taxon>Linaceae</taxon>
        <taxon>Linum</taxon>
    </lineage>
</organism>
<reference evidence="1 2" key="1">
    <citation type="submission" date="2024-04" db="EMBL/GenBank/DDBJ databases">
        <authorList>
            <person name="Fracassetti M."/>
        </authorList>
    </citation>
    <scope>NUCLEOTIDE SEQUENCE [LARGE SCALE GENOMIC DNA]</scope>
</reference>
<dbReference type="InterPro" id="IPR044974">
    <property type="entry name" value="Disease_R_plants"/>
</dbReference>
<dbReference type="AlphaFoldDB" id="A0AAV2CXR6"/>
<keyword evidence="2" id="KW-1185">Reference proteome</keyword>
<dbReference type="InterPro" id="IPR042197">
    <property type="entry name" value="Apaf_helical"/>
</dbReference>
<sequence length="120" mass="13417">MDLSRRATSYCNGNPLALRVLGGTLFGEDKDYWESVLSGLRLVLNPNIGDILRRSYNKLGADEKRLFLDVVQKLLIDMSSSIKSENLVGMGSRVREVEQLLAMDEVDDTRIVGLKNIGYP</sequence>
<gene>
    <name evidence="1" type="ORF">LTRI10_LOCUS8710</name>
</gene>
<evidence type="ECO:0000313" key="1">
    <source>
        <dbReference type="EMBL" id="CAL1361332.1"/>
    </source>
</evidence>
<accession>A0AAV2CXR6</accession>
<dbReference type="EMBL" id="OZ034814">
    <property type="protein sequence ID" value="CAL1361332.1"/>
    <property type="molecule type" value="Genomic_DNA"/>
</dbReference>
<name>A0AAV2CXR6_9ROSI</name>
<protein>
    <submittedName>
        <fullName evidence="1">Uncharacterized protein</fullName>
    </submittedName>
</protein>